<gene>
    <name evidence="1" type="ORF">RFI_32112</name>
</gene>
<organism evidence="1 2">
    <name type="scientific">Reticulomyxa filosa</name>
    <dbReference type="NCBI Taxonomy" id="46433"/>
    <lineage>
        <taxon>Eukaryota</taxon>
        <taxon>Sar</taxon>
        <taxon>Rhizaria</taxon>
        <taxon>Retaria</taxon>
        <taxon>Foraminifera</taxon>
        <taxon>Monothalamids</taxon>
        <taxon>Reticulomyxidae</taxon>
        <taxon>Reticulomyxa</taxon>
    </lineage>
</organism>
<proteinExistence type="predicted"/>
<keyword evidence="2" id="KW-1185">Reference proteome</keyword>
<dbReference type="AlphaFoldDB" id="X6LUI0"/>
<dbReference type="EMBL" id="ASPP01028311">
    <property type="protein sequence ID" value="ETO05284.1"/>
    <property type="molecule type" value="Genomic_DNA"/>
</dbReference>
<accession>X6LUI0</accession>
<reference evidence="1 2" key="1">
    <citation type="journal article" date="2013" name="Curr. Biol.">
        <title>The Genome of the Foraminiferan Reticulomyxa filosa.</title>
        <authorList>
            <person name="Glockner G."/>
            <person name="Hulsmann N."/>
            <person name="Schleicher M."/>
            <person name="Noegel A.A."/>
            <person name="Eichinger L."/>
            <person name="Gallinger C."/>
            <person name="Pawlowski J."/>
            <person name="Sierra R."/>
            <person name="Euteneuer U."/>
            <person name="Pillet L."/>
            <person name="Moustafa A."/>
            <person name="Platzer M."/>
            <person name="Groth M."/>
            <person name="Szafranski K."/>
            <person name="Schliwa M."/>
        </authorList>
    </citation>
    <scope>NUCLEOTIDE SEQUENCE [LARGE SCALE GENOMIC DNA]</scope>
</reference>
<name>X6LUI0_RETFI</name>
<protein>
    <submittedName>
        <fullName evidence="1">Uncharacterized protein</fullName>
    </submittedName>
</protein>
<evidence type="ECO:0000313" key="1">
    <source>
        <dbReference type="EMBL" id="ETO05284.1"/>
    </source>
</evidence>
<comment type="caution">
    <text evidence="1">The sequence shown here is derived from an EMBL/GenBank/DDBJ whole genome shotgun (WGS) entry which is preliminary data.</text>
</comment>
<sequence length="118" mass="13542">MKNSNLHGLEDNPRFSVLQEQESKKKVKCVQYWHTGVYLQKLTSGKLGKCRENLQSTVDNISVLERHQEKDIMGIDIAHITSSKSTLQLCASIIKCIAKKKMKVFVNFVISFFQLKKN</sequence>
<evidence type="ECO:0000313" key="2">
    <source>
        <dbReference type="Proteomes" id="UP000023152"/>
    </source>
</evidence>
<dbReference type="Proteomes" id="UP000023152">
    <property type="component" value="Unassembled WGS sequence"/>
</dbReference>